<dbReference type="InterPro" id="IPR001375">
    <property type="entry name" value="Peptidase_S9_cat"/>
</dbReference>
<evidence type="ECO:0000259" key="2">
    <source>
        <dbReference type="Pfam" id="PF00326"/>
    </source>
</evidence>
<proteinExistence type="predicted"/>
<dbReference type="PANTHER" id="PTHR42776:SF28">
    <property type="entry name" value="GLUTAMYL ENDOPEPTIDASE, CHLOROPLASTIC-RELATED"/>
    <property type="match status" value="1"/>
</dbReference>
<name>A0ABQ5QI89_9BACT</name>
<dbReference type="RefSeq" id="WP_285575305.1">
    <property type="nucleotide sequence ID" value="NZ_BSDE01000004.1"/>
</dbReference>
<dbReference type="PANTHER" id="PTHR42776">
    <property type="entry name" value="SERINE PEPTIDASE S9 FAMILY MEMBER"/>
    <property type="match status" value="1"/>
</dbReference>
<keyword evidence="1" id="KW-0378">Hydrolase</keyword>
<keyword evidence="4" id="KW-1185">Reference proteome</keyword>
<dbReference type="Proteomes" id="UP001165069">
    <property type="component" value="Unassembled WGS sequence"/>
</dbReference>
<dbReference type="InterPro" id="IPR011042">
    <property type="entry name" value="6-blade_b-propeller_TolB-like"/>
</dbReference>
<evidence type="ECO:0000256" key="1">
    <source>
        <dbReference type="ARBA" id="ARBA00022801"/>
    </source>
</evidence>
<dbReference type="Gene3D" id="2.120.10.30">
    <property type="entry name" value="TolB, C-terminal domain"/>
    <property type="match status" value="1"/>
</dbReference>
<dbReference type="InterPro" id="IPR029058">
    <property type="entry name" value="AB_hydrolase_fold"/>
</dbReference>
<dbReference type="EMBL" id="BSDE01000004">
    <property type="protein sequence ID" value="GLH73754.1"/>
    <property type="molecule type" value="Genomic_DNA"/>
</dbReference>
<comment type="caution">
    <text evidence="3">The sequence shown here is derived from an EMBL/GenBank/DDBJ whole genome shotgun (WGS) entry which is preliminary data.</text>
</comment>
<organism evidence="3 4">
    <name type="scientific">Geothrix limicola</name>
    <dbReference type="NCBI Taxonomy" id="2927978"/>
    <lineage>
        <taxon>Bacteria</taxon>
        <taxon>Pseudomonadati</taxon>
        <taxon>Acidobacteriota</taxon>
        <taxon>Holophagae</taxon>
        <taxon>Holophagales</taxon>
        <taxon>Holophagaceae</taxon>
        <taxon>Geothrix</taxon>
    </lineage>
</organism>
<feature type="domain" description="Peptidase S9 prolyl oligopeptidase catalytic" evidence="2">
    <location>
        <begin position="646"/>
        <end position="799"/>
    </location>
</feature>
<dbReference type="SUPFAM" id="SSF82171">
    <property type="entry name" value="DPP6 N-terminal domain-like"/>
    <property type="match status" value="1"/>
</dbReference>
<dbReference type="Pfam" id="PF00326">
    <property type="entry name" value="Peptidase_S9"/>
    <property type="match status" value="1"/>
</dbReference>
<sequence length="799" mass="87482">MLRPLAPFLSLALLAQPAPYQKAPRAIQEVLDAPGTPSLLASPRGDRFLLAEFERHPSIAELAQPMARLAGLRFNPLNRGPHTPPRLKSLAIQGLEGAAKPIALPSGLSLGQPRWSPDGARFVCIGATAGANELWVGDAATGKLRQIAGLKLNAILGSPMAWMPDGRLLCKGVPQQQGPAPQAPAVPVGPRIQENVGKAAPVPTHQDLLQNAYDEARFEFLGQTQLVLVDLGSGQVNPVGKPGLYASAEPSPDGRFLLVARLQRPFSYLVPAAQFPVREEVWDRSGALVHLAADLPLAEEIPIEGVRTGPRRLHWRPTEPATLAWVEAMDGGNPKVKAAFRDRILMQAAPFKAAPVELLQLHSRFANLEWAERGDLAVIREYDQDRRWLRTWLLDPAKPFQARLAFDLSSNDRYHDAGAFQTRLLPNGHVALRQSALHQSEGALFLAGNGASPEGDRPFLDRFDPATLKTERRFQSAKDAYESLVALLPDGRFITRRESPAEAPNYLLHGAETKVETGVETGAETRALTAFQDPLPQLRKIQKKLVKYTRPDGVALSFTMYLPPDYKAGERRPAVVWAYPLEFTDASTAGQVTGSTNRFTTIGGMSHLFFLLSGYVVLDNATMPVVGDPKTVNDTFLDQIVASAKAAIDKADELGVIDPKRVGVGGHSYGAFMTANLLAHSTLFKAGIARSGAYNRTLTPFGFQSERRTLWEAPDMYLKVSPFMSANHFNAPILLIHGEADNNSGTFPIQSERLYAALKGNGQAVRYVTLPLESHGYTARESIEHTLWEMIHWFDQHLK</sequence>
<reference evidence="3 4" key="1">
    <citation type="journal article" date="2023" name="Antonie Van Leeuwenhoek">
        <title>Mesoterricola silvestris gen. nov., sp. nov., Mesoterricola sediminis sp. nov., Geothrix oryzae sp. nov., Geothrix edaphica sp. nov., Geothrix rubra sp. nov., and Geothrix limicola sp. nov., six novel members of Acidobacteriota isolated from soils.</title>
        <authorList>
            <person name="Itoh H."/>
            <person name="Sugisawa Y."/>
            <person name="Mise K."/>
            <person name="Xu Z."/>
            <person name="Kuniyasu M."/>
            <person name="Ushijima N."/>
            <person name="Kawano K."/>
            <person name="Kobayashi E."/>
            <person name="Shiratori Y."/>
            <person name="Masuda Y."/>
            <person name="Senoo K."/>
        </authorList>
    </citation>
    <scope>NUCLEOTIDE SEQUENCE [LARGE SCALE GENOMIC DNA]</scope>
    <source>
        <strain evidence="3 4">Red804</strain>
    </source>
</reference>
<gene>
    <name evidence="3" type="ORF">GETHLI_22560</name>
</gene>
<accession>A0ABQ5QI89</accession>
<protein>
    <recommendedName>
        <fullName evidence="2">Peptidase S9 prolyl oligopeptidase catalytic domain-containing protein</fullName>
    </recommendedName>
</protein>
<dbReference type="Gene3D" id="3.40.50.1820">
    <property type="entry name" value="alpha/beta hydrolase"/>
    <property type="match status" value="1"/>
</dbReference>
<evidence type="ECO:0000313" key="3">
    <source>
        <dbReference type="EMBL" id="GLH73754.1"/>
    </source>
</evidence>
<evidence type="ECO:0000313" key="4">
    <source>
        <dbReference type="Proteomes" id="UP001165069"/>
    </source>
</evidence>
<dbReference type="SUPFAM" id="SSF53474">
    <property type="entry name" value="alpha/beta-Hydrolases"/>
    <property type="match status" value="1"/>
</dbReference>